<organism evidence="8 9">
    <name type="scientific">Rhizophagus irregularis</name>
    <dbReference type="NCBI Taxonomy" id="588596"/>
    <lineage>
        <taxon>Eukaryota</taxon>
        <taxon>Fungi</taxon>
        <taxon>Fungi incertae sedis</taxon>
        <taxon>Mucoromycota</taxon>
        <taxon>Glomeromycotina</taxon>
        <taxon>Glomeromycetes</taxon>
        <taxon>Glomerales</taxon>
        <taxon>Glomeraceae</taxon>
        <taxon>Rhizophagus</taxon>
    </lineage>
</organism>
<protein>
    <submittedName>
        <fullName evidence="8">Kinase-like protein</fullName>
    </submittedName>
</protein>
<dbReference type="GO" id="GO:0006955">
    <property type="term" value="P:immune response"/>
    <property type="evidence" value="ECO:0007669"/>
    <property type="project" value="TreeGrafter"/>
</dbReference>
<dbReference type="InterPro" id="IPR001245">
    <property type="entry name" value="Ser-Thr/Tyr_kinase_cat_dom"/>
</dbReference>
<comment type="caution">
    <text evidence="8">The sequence shown here is derived from an EMBL/GenBank/DDBJ whole genome shotgun (WGS) entry which is preliminary data.</text>
</comment>
<evidence type="ECO:0000256" key="3">
    <source>
        <dbReference type="ARBA" id="ARBA00022741"/>
    </source>
</evidence>
<evidence type="ECO:0000259" key="7">
    <source>
        <dbReference type="PROSITE" id="PS50011"/>
    </source>
</evidence>
<name>A0A2N0PRQ4_9GLOM</name>
<dbReference type="Pfam" id="PF07714">
    <property type="entry name" value="PK_Tyr_Ser-Thr"/>
    <property type="match status" value="1"/>
</dbReference>
<evidence type="ECO:0000256" key="5">
    <source>
        <dbReference type="ARBA" id="ARBA00022840"/>
    </source>
</evidence>
<dbReference type="GO" id="GO:0005524">
    <property type="term" value="F:ATP binding"/>
    <property type="evidence" value="ECO:0007669"/>
    <property type="project" value="UniProtKB-KW"/>
</dbReference>
<keyword evidence="4 8" id="KW-0418">Kinase</keyword>
<feature type="non-terminal residue" evidence="8">
    <location>
        <position position="1"/>
    </location>
</feature>
<feature type="compositionally biased region" description="Low complexity" evidence="6">
    <location>
        <begin position="205"/>
        <end position="218"/>
    </location>
</feature>
<dbReference type="PANTHER" id="PTHR46716">
    <property type="entry name" value="MITOGEN-ACTIVATED PROTEIN KINASE KINASE KINASE 7"/>
    <property type="match status" value="1"/>
</dbReference>
<evidence type="ECO:0000256" key="1">
    <source>
        <dbReference type="ARBA" id="ARBA00022527"/>
    </source>
</evidence>
<dbReference type="VEuPathDB" id="FungiDB:RhiirFUN_000081"/>
<feature type="compositionally biased region" description="Basic and acidic residues" evidence="6">
    <location>
        <begin position="228"/>
        <end position="240"/>
    </location>
</feature>
<dbReference type="Proteomes" id="UP000232722">
    <property type="component" value="Unassembled WGS sequence"/>
</dbReference>
<dbReference type="AlphaFoldDB" id="A0A2N0PRQ4"/>
<accession>A0A2N0PRQ4</accession>
<evidence type="ECO:0000313" key="8">
    <source>
        <dbReference type="EMBL" id="PKC09528.1"/>
    </source>
</evidence>
<keyword evidence="3" id="KW-0547">Nucleotide-binding</keyword>
<gene>
    <name evidence="8" type="ORF">RhiirA5_415524</name>
</gene>
<dbReference type="Gene3D" id="1.10.510.10">
    <property type="entry name" value="Transferase(Phosphotransferase) domain 1"/>
    <property type="match status" value="1"/>
</dbReference>
<evidence type="ECO:0000256" key="2">
    <source>
        <dbReference type="ARBA" id="ARBA00022679"/>
    </source>
</evidence>
<keyword evidence="2" id="KW-0808">Transferase</keyword>
<dbReference type="SUPFAM" id="SSF56112">
    <property type="entry name" value="Protein kinase-like (PK-like)"/>
    <property type="match status" value="1"/>
</dbReference>
<dbReference type="InterPro" id="IPR011009">
    <property type="entry name" value="Kinase-like_dom_sf"/>
</dbReference>
<sequence length="240" mass="27588">LGLSHPANDSLFNKEIYGVIPYIAPEIFKGAKFSHASDIYSLGMIMWECTTGCKPFANIEHDQNLIYNIIDGKRPEITEDTPEFLANLMKRCWDSDPKNRPTAWEILFILPIKYNSLELNYYAEPYYISEMRESEQKRLELIRLKKLGPKFTEKPHSKAIYTSRPLKSLYTNSSNSLTKSLFSVNSSNTKQGYISREYEFDIKGSQSSSLTDTKSSLSRANIKGSNNKKYDSKELEFDID</sequence>
<evidence type="ECO:0000313" key="9">
    <source>
        <dbReference type="Proteomes" id="UP000232722"/>
    </source>
</evidence>
<proteinExistence type="predicted"/>
<dbReference type="PANTHER" id="PTHR46716:SF1">
    <property type="entry name" value="MITOGEN-ACTIVATED PROTEIN KINASE KINASE KINASE 7"/>
    <property type="match status" value="1"/>
</dbReference>
<dbReference type="InterPro" id="IPR000719">
    <property type="entry name" value="Prot_kinase_dom"/>
</dbReference>
<dbReference type="GO" id="GO:0007254">
    <property type="term" value="P:JNK cascade"/>
    <property type="evidence" value="ECO:0007669"/>
    <property type="project" value="TreeGrafter"/>
</dbReference>
<keyword evidence="5" id="KW-0067">ATP-binding</keyword>
<feature type="region of interest" description="Disordered" evidence="6">
    <location>
        <begin position="204"/>
        <end position="240"/>
    </location>
</feature>
<reference evidence="8 9" key="1">
    <citation type="submission" date="2016-04" db="EMBL/GenBank/DDBJ databases">
        <title>Genome analyses suggest a sexual origin of heterokaryosis in a supposedly ancient asexual fungus.</title>
        <authorList>
            <person name="Ropars J."/>
            <person name="Sedzielewska K."/>
            <person name="Noel J."/>
            <person name="Charron P."/>
            <person name="Farinelli L."/>
            <person name="Marton T."/>
            <person name="Kruger M."/>
            <person name="Pelin A."/>
            <person name="Brachmann A."/>
            <person name="Corradi N."/>
        </authorList>
    </citation>
    <scope>NUCLEOTIDE SEQUENCE [LARGE SCALE GENOMIC DNA]</scope>
    <source>
        <strain evidence="8 9">A5</strain>
    </source>
</reference>
<dbReference type="VEuPathDB" id="FungiDB:FUN_003575"/>
<dbReference type="VEuPathDB" id="FungiDB:RhiirA1_463402"/>
<dbReference type="EMBL" id="LLXJ01000450">
    <property type="protein sequence ID" value="PKC09528.1"/>
    <property type="molecule type" value="Genomic_DNA"/>
</dbReference>
<evidence type="ECO:0000256" key="4">
    <source>
        <dbReference type="ARBA" id="ARBA00022777"/>
    </source>
</evidence>
<dbReference type="PROSITE" id="PS50011">
    <property type="entry name" value="PROTEIN_KINASE_DOM"/>
    <property type="match status" value="1"/>
</dbReference>
<keyword evidence="1" id="KW-0723">Serine/threonine-protein kinase</keyword>
<dbReference type="GO" id="GO:0004709">
    <property type="term" value="F:MAP kinase kinase kinase activity"/>
    <property type="evidence" value="ECO:0007669"/>
    <property type="project" value="TreeGrafter"/>
</dbReference>
<evidence type="ECO:0000256" key="6">
    <source>
        <dbReference type="SAM" id="MobiDB-lite"/>
    </source>
</evidence>
<reference evidence="8 9" key="2">
    <citation type="submission" date="2017-09" db="EMBL/GenBank/DDBJ databases">
        <title>Extensive intraspecific genome diversity in a model arbuscular mycorrhizal fungus.</title>
        <authorList>
            <person name="Chen E.C."/>
            <person name="Morin E."/>
            <person name="Beaudet D."/>
            <person name="Noel J."/>
            <person name="Ndikumana S."/>
            <person name="Charron P."/>
            <person name="St-Onge C."/>
            <person name="Giorgi J."/>
            <person name="Grigoriev I.V."/>
            <person name="Roux C."/>
            <person name="Martin F.M."/>
            <person name="Corradi N."/>
        </authorList>
    </citation>
    <scope>NUCLEOTIDE SEQUENCE [LARGE SCALE GENOMIC DNA]</scope>
    <source>
        <strain evidence="8 9">A5</strain>
    </source>
</reference>
<feature type="domain" description="Protein kinase" evidence="7">
    <location>
        <begin position="1"/>
        <end position="127"/>
    </location>
</feature>